<protein>
    <recommendedName>
        <fullName evidence="1">Phosphogluconate dehydrogenase NAD-binding putative C-terminal domain-containing protein</fullName>
    </recommendedName>
</protein>
<dbReference type="Gene3D" id="3.40.50.720">
    <property type="entry name" value="NAD(P)-binding Rossmann-like Domain"/>
    <property type="match status" value="1"/>
</dbReference>
<evidence type="ECO:0000313" key="2">
    <source>
        <dbReference type="EMBL" id="ALO67224.1"/>
    </source>
</evidence>
<organism evidence="2 3">
    <name type="scientific">Arthrobacter alpinus</name>
    <dbReference type="NCBI Taxonomy" id="656366"/>
    <lineage>
        <taxon>Bacteria</taxon>
        <taxon>Bacillati</taxon>
        <taxon>Actinomycetota</taxon>
        <taxon>Actinomycetes</taxon>
        <taxon>Micrococcales</taxon>
        <taxon>Micrococcaceae</taxon>
        <taxon>Arthrobacter</taxon>
    </lineage>
</organism>
<gene>
    <name evidence="2" type="ORF">AS189_12840</name>
</gene>
<dbReference type="InterPro" id="IPR036291">
    <property type="entry name" value="NAD(P)-bd_dom_sf"/>
</dbReference>
<dbReference type="InterPro" id="IPR008927">
    <property type="entry name" value="6-PGluconate_DH-like_C_sf"/>
</dbReference>
<proteinExistence type="predicted"/>
<evidence type="ECO:0000313" key="3">
    <source>
        <dbReference type="Proteomes" id="UP000059574"/>
    </source>
</evidence>
<dbReference type="SUPFAM" id="SSF48179">
    <property type="entry name" value="6-phosphogluconate dehydrogenase C-terminal domain-like"/>
    <property type="match status" value="1"/>
</dbReference>
<reference evidence="3" key="1">
    <citation type="submission" date="2015-11" db="EMBL/GenBank/DDBJ databases">
        <authorList>
            <person name="Kumar R."/>
            <person name="Singh D."/>
            <person name="Swarnkar M.K."/>
            <person name="Singh A.K."/>
            <person name="Kumar S."/>
        </authorList>
    </citation>
    <scope>NUCLEOTIDE SEQUENCE [LARGE SCALE GENOMIC DNA]</scope>
    <source>
        <strain evidence="3">ERGS4:06</strain>
    </source>
</reference>
<accession>A0A0S2M134</accession>
<dbReference type="Proteomes" id="UP000059574">
    <property type="component" value="Chromosome"/>
</dbReference>
<feature type="domain" description="Phosphogluconate dehydrogenase NAD-binding putative C-terminal" evidence="1">
    <location>
        <begin position="155"/>
        <end position="224"/>
    </location>
</feature>
<dbReference type="Gene3D" id="1.10.1040.10">
    <property type="entry name" value="N-(1-d-carboxylethyl)-l-norvaline Dehydrogenase, domain 2"/>
    <property type="match status" value="1"/>
</dbReference>
<sequence>MLAEGTAVTVIAPELKNTGAAVLGDIANDALVTADIVMTFDPPVASLKVARQVSPLLNPGAVYADFNPGTPDMKRRMAELFPDGSFAEGTFTVVPELRADVAGSGAPAVAELLTGVGVAVENTSEALGDAAAREILRGMLDKSLAAAVIDVLWAAESLGQKDWAYQQVLATFEASSAATATGYLNGTAQHLKRRQMEMMDVVETMRETGYDSTLVAAIETNYSRILHGKRVPFSKLK</sequence>
<dbReference type="InterPro" id="IPR015814">
    <property type="entry name" value="Pgluconate_DH_NAD-bd_C"/>
</dbReference>
<dbReference type="Pfam" id="PF09130">
    <property type="entry name" value="DUF1932"/>
    <property type="match status" value="1"/>
</dbReference>
<dbReference type="AlphaFoldDB" id="A0A0S2M134"/>
<dbReference type="EMBL" id="CP013200">
    <property type="protein sequence ID" value="ALO67224.1"/>
    <property type="molecule type" value="Genomic_DNA"/>
</dbReference>
<dbReference type="SUPFAM" id="SSF51735">
    <property type="entry name" value="NAD(P)-binding Rossmann-fold domains"/>
    <property type="match status" value="1"/>
</dbReference>
<reference evidence="2 3" key="2">
    <citation type="journal article" date="2016" name="J. Biotechnol.">
        <title>Complete genome sequence of Arthrobacter alpinus ERGS4:06, a yellow pigmented bacterium tolerant to cold and radiations isolated from Sikkim Himalaya.</title>
        <authorList>
            <person name="Kumar R."/>
            <person name="Singh D."/>
            <person name="Swarnkar M.K."/>
            <person name="Singh A.K."/>
            <person name="Kumar S."/>
        </authorList>
    </citation>
    <scope>NUCLEOTIDE SEQUENCE [LARGE SCALE GENOMIC DNA]</scope>
    <source>
        <strain evidence="2 3">ERGS4:06</strain>
    </source>
</reference>
<evidence type="ECO:0000259" key="1">
    <source>
        <dbReference type="Pfam" id="PF09130"/>
    </source>
</evidence>
<dbReference type="InterPro" id="IPR013328">
    <property type="entry name" value="6PGD_dom2"/>
</dbReference>
<name>A0A0S2M134_9MICC</name>